<reference evidence="2" key="2">
    <citation type="journal article" date="2015" name="Data Brief">
        <title>Shoot transcriptome of the giant reed, Arundo donax.</title>
        <authorList>
            <person name="Barrero R.A."/>
            <person name="Guerrero F.D."/>
            <person name="Moolhuijzen P."/>
            <person name="Goolsby J.A."/>
            <person name="Tidwell J."/>
            <person name="Bellgard S.E."/>
            <person name="Bellgard M.I."/>
        </authorList>
    </citation>
    <scope>NUCLEOTIDE SEQUENCE</scope>
    <source>
        <tissue evidence="2">Shoot tissue taken approximately 20 cm above the soil surface</tissue>
    </source>
</reference>
<dbReference type="EMBL" id="GBRH01248465">
    <property type="protein sequence ID" value="JAD49430.1"/>
    <property type="molecule type" value="Transcribed_RNA"/>
</dbReference>
<feature type="region of interest" description="Disordered" evidence="1">
    <location>
        <begin position="1"/>
        <end position="26"/>
    </location>
</feature>
<protein>
    <submittedName>
        <fullName evidence="2">Uncharacterized protein</fullName>
    </submittedName>
</protein>
<name>A0A0A9AKE5_ARUDO</name>
<dbReference type="AlphaFoldDB" id="A0A0A9AKE5"/>
<organism evidence="2">
    <name type="scientific">Arundo donax</name>
    <name type="common">Giant reed</name>
    <name type="synonym">Donax arundinaceus</name>
    <dbReference type="NCBI Taxonomy" id="35708"/>
    <lineage>
        <taxon>Eukaryota</taxon>
        <taxon>Viridiplantae</taxon>
        <taxon>Streptophyta</taxon>
        <taxon>Embryophyta</taxon>
        <taxon>Tracheophyta</taxon>
        <taxon>Spermatophyta</taxon>
        <taxon>Magnoliopsida</taxon>
        <taxon>Liliopsida</taxon>
        <taxon>Poales</taxon>
        <taxon>Poaceae</taxon>
        <taxon>PACMAD clade</taxon>
        <taxon>Arundinoideae</taxon>
        <taxon>Arundineae</taxon>
        <taxon>Arundo</taxon>
    </lineage>
</organism>
<proteinExistence type="predicted"/>
<sequence>MHKPKIKYTCNSSQSNNSSLTSPKFK</sequence>
<reference evidence="2" key="1">
    <citation type="submission" date="2014-09" db="EMBL/GenBank/DDBJ databases">
        <authorList>
            <person name="Magalhaes I.L.F."/>
            <person name="Oliveira U."/>
            <person name="Santos F.R."/>
            <person name="Vidigal T.H.D.A."/>
            <person name="Brescovit A.D."/>
            <person name="Santos A.J."/>
        </authorList>
    </citation>
    <scope>NUCLEOTIDE SEQUENCE</scope>
    <source>
        <tissue evidence="2">Shoot tissue taken approximately 20 cm above the soil surface</tissue>
    </source>
</reference>
<evidence type="ECO:0000256" key="1">
    <source>
        <dbReference type="SAM" id="MobiDB-lite"/>
    </source>
</evidence>
<evidence type="ECO:0000313" key="2">
    <source>
        <dbReference type="EMBL" id="JAD49430.1"/>
    </source>
</evidence>
<accession>A0A0A9AKE5</accession>